<feature type="compositionally biased region" description="Low complexity" evidence="1">
    <location>
        <begin position="43"/>
        <end position="60"/>
    </location>
</feature>
<keyword evidence="3" id="KW-1185">Reference proteome</keyword>
<evidence type="ECO:0008006" key="4">
    <source>
        <dbReference type="Google" id="ProtNLM"/>
    </source>
</evidence>
<accession>A0ABD2YQ62</accession>
<dbReference type="Pfam" id="PF12609">
    <property type="entry name" value="DUF3774"/>
    <property type="match status" value="2"/>
</dbReference>
<evidence type="ECO:0000313" key="2">
    <source>
        <dbReference type="EMBL" id="KAL3509519.1"/>
    </source>
</evidence>
<proteinExistence type="predicted"/>
<feature type="compositionally biased region" description="Basic and acidic residues" evidence="1">
    <location>
        <begin position="61"/>
        <end position="72"/>
    </location>
</feature>
<protein>
    <recommendedName>
        <fullName evidence="4">Wound-responsive family protein</fullName>
    </recommendedName>
</protein>
<dbReference type="PANTHER" id="PTHR33090">
    <property type="entry name" value="DUF3774 DOMAIN PROTEIN-RELATED"/>
    <property type="match status" value="1"/>
</dbReference>
<organism evidence="2 3">
    <name type="scientific">Cinchona calisaya</name>
    <dbReference type="NCBI Taxonomy" id="153742"/>
    <lineage>
        <taxon>Eukaryota</taxon>
        <taxon>Viridiplantae</taxon>
        <taxon>Streptophyta</taxon>
        <taxon>Embryophyta</taxon>
        <taxon>Tracheophyta</taxon>
        <taxon>Spermatophyta</taxon>
        <taxon>Magnoliopsida</taxon>
        <taxon>eudicotyledons</taxon>
        <taxon>Gunneridae</taxon>
        <taxon>Pentapetalae</taxon>
        <taxon>asterids</taxon>
        <taxon>lamiids</taxon>
        <taxon>Gentianales</taxon>
        <taxon>Rubiaceae</taxon>
        <taxon>Cinchonoideae</taxon>
        <taxon>Cinchoneae</taxon>
        <taxon>Cinchona</taxon>
    </lineage>
</organism>
<evidence type="ECO:0000313" key="3">
    <source>
        <dbReference type="Proteomes" id="UP001630127"/>
    </source>
</evidence>
<dbReference type="AlphaFoldDB" id="A0ABD2YQ62"/>
<reference evidence="2 3" key="1">
    <citation type="submission" date="2024-11" db="EMBL/GenBank/DDBJ databases">
        <title>A near-complete genome assembly of Cinchona calisaya.</title>
        <authorList>
            <person name="Lian D.C."/>
            <person name="Zhao X.W."/>
            <person name="Wei L."/>
        </authorList>
    </citation>
    <scope>NUCLEOTIDE SEQUENCE [LARGE SCALE GENOMIC DNA]</scope>
    <source>
        <tissue evidence="2">Nenye</tissue>
    </source>
</reference>
<name>A0ABD2YQ62_9GENT</name>
<comment type="caution">
    <text evidence="2">The sequence shown here is derived from an EMBL/GenBank/DDBJ whole genome shotgun (WGS) entry which is preliminary data.</text>
</comment>
<feature type="region of interest" description="Disordered" evidence="1">
    <location>
        <begin position="41"/>
        <end position="72"/>
    </location>
</feature>
<gene>
    <name evidence="2" type="ORF">ACH5RR_028920</name>
</gene>
<evidence type="ECO:0000256" key="1">
    <source>
        <dbReference type="SAM" id="MobiDB-lite"/>
    </source>
</evidence>
<dbReference type="EMBL" id="JBJUIK010000012">
    <property type="protein sequence ID" value="KAL3509519.1"/>
    <property type="molecule type" value="Genomic_DNA"/>
</dbReference>
<dbReference type="Proteomes" id="UP001630127">
    <property type="component" value="Unassembled WGS sequence"/>
</dbReference>
<sequence length="165" mass="18092">MSSTSRAAAVCVGAVQEMKDQGLCRWNYTLRSLRQHAKNNIGSLSRSSKQLSSSVASSSKANDHQEKLKESEESLRKVMAAAAVCVGAVQAMKDQGLCRWNYTLRSMHHHAKNNMIRSLSQSSKQLSSAVVSSCKAKDHQEKLKESHVLEQLGSQLIDTPTSATF</sequence>
<dbReference type="InterPro" id="IPR022251">
    <property type="entry name" value="DUF3774_wound-induced"/>
</dbReference>